<dbReference type="OrthoDB" id="467001at2"/>
<sequence length="286" mass="31983">MNVDTTVRVVRRAARRGTREARQAVLDATFAVQARHQRVGLPPLEGEAQRIVAALQRGEAAAAGLDELKFGTTAEMERVGRQILADMAEEPRLASEVRGPRIRTATAVPALRAWALEPQMLAIASNYIGSPAVFQGVHARIDPVSSAQDLTELWHRDGEDRRMLKAFVYFHDITIDHGPFEYVVDSELDKGLRRRILGGIRDAERNGRLGLDDDEMAALVPRSQWRNGEVPGRTALFADPTAFFHHGRLRTKARSSLFFVYTSAFPREPGHCRQYWDDTFPAPTGF</sequence>
<dbReference type="SUPFAM" id="SSF51197">
    <property type="entry name" value="Clavaminate synthase-like"/>
    <property type="match status" value="1"/>
</dbReference>
<reference evidence="1 2" key="1">
    <citation type="submission" date="2019-02" db="EMBL/GenBank/DDBJ databases">
        <title>Genomic Encyclopedia of Type Strains, Phase IV (KMG-IV): sequencing the most valuable type-strain genomes for metagenomic binning, comparative biology and taxonomic classification.</title>
        <authorList>
            <person name="Goeker M."/>
        </authorList>
    </citation>
    <scope>NUCLEOTIDE SEQUENCE [LARGE SCALE GENOMIC DNA]</scope>
    <source>
        <strain evidence="1 2">DSM 45622</strain>
    </source>
</reference>
<keyword evidence="2" id="KW-1185">Reference proteome</keyword>
<accession>A0A4Q7NQV3</accession>
<evidence type="ECO:0008006" key="3">
    <source>
        <dbReference type="Google" id="ProtNLM"/>
    </source>
</evidence>
<dbReference type="RefSeq" id="WP_130493533.1">
    <property type="nucleotide sequence ID" value="NZ_SGXD01000003.1"/>
</dbReference>
<dbReference type="EMBL" id="SGXD01000003">
    <property type="protein sequence ID" value="RZS87406.1"/>
    <property type="molecule type" value="Genomic_DNA"/>
</dbReference>
<dbReference type="Proteomes" id="UP000293638">
    <property type="component" value="Unassembled WGS sequence"/>
</dbReference>
<name>A0A4Q7NQV3_9ACTN</name>
<protein>
    <recommendedName>
        <fullName evidence="3">Phytanoyl-CoA dioxygenase PhyH</fullName>
    </recommendedName>
</protein>
<dbReference type="AlphaFoldDB" id="A0A4Q7NQV3"/>
<comment type="caution">
    <text evidence="1">The sequence shown here is derived from an EMBL/GenBank/DDBJ whole genome shotgun (WGS) entry which is preliminary data.</text>
</comment>
<organism evidence="1 2">
    <name type="scientific">Motilibacter rhizosphaerae</name>
    <dbReference type="NCBI Taxonomy" id="598652"/>
    <lineage>
        <taxon>Bacteria</taxon>
        <taxon>Bacillati</taxon>
        <taxon>Actinomycetota</taxon>
        <taxon>Actinomycetes</taxon>
        <taxon>Motilibacterales</taxon>
        <taxon>Motilibacteraceae</taxon>
        <taxon>Motilibacter</taxon>
    </lineage>
</organism>
<proteinExistence type="predicted"/>
<evidence type="ECO:0000313" key="1">
    <source>
        <dbReference type="EMBL" id="RZS87406.1"/>
    </source>
</evidence>
<dbReference type="Gene3D" id="2.60.120.620">
    <property type="entry name" value="q2cbj1_9rhob like domain"/>
    <property type="match status" value="1"/>
</dbReference>
<evidence type="ECO:0000313" key="2">
    <source>
        <dbReference type="Proteomes" id="UP000293638"/>
    </source>
</evidence>
<gene>
    <name evidence="1" type="ORF">EV189_2835</name>
</gene>